<dbReference type="PANTHER" id="PTHR10142:SF0">
    <property type="entry name" value="DNA REPAIR PROTEIN COMPLEMENTING XP-A CELLS"/>
    <property type="match status" value="1"/>
</dbReference>
<keyword evidence="2" id="KW-1185">Reference proteome</keyword>
<dbReference type="Proteomes" id="UP000091820">
    <property type="component" value="Unassembled WGS sequence"/>
</dbReference>
<accession>A0A1A9WQG7</accession>
<name>A0A1A9WQG7_9MUSC</name>
<protein>
    <submittedName>
        <fullName evidence="1">Uncharacterized protein</fullName>
    </submittedName>
</protein>
<dbReference type="EnsemblMetazoa" id="GBRI028199-RA">
    <property type="protein sequence ID" value="GBRI028199-PA"/>
    <property type="gene ID" value="GBRI028199"/>
</dbReference>
<dbReference type="STRING" id="37001.A0A1A9WQG7"/>
<dbReference type="VEuPathDB" id="VectorBase:GBRI028199"/>
<evidence type="ECO:0000313" key="2">
    <source>
        <dbReference type="Proteomes" id="UP000091820"/>
    </source>
</evidence>
<dbReference type="InterPro" id="IPR000465">
    <property type="entry name" value="XPA/RAD14"/>
</dbReference>
<dbReference type="AlphaFoldDB" id="A0A1A9WQG7"/>
<reference evidence="1" key="2">
    <citation type="submission" date="2020-05" db="UniProtKB">
        <authorList>
            <consortium name="EnsemblMetazoa"/>
        </authorList>
    </citation>
    <scope>IDENTIFICATION</scope>
    <source>
        <strain evidence="1">IAEA</strain>
    </source>
</reference>
<dbReference type="GO" id="GO:1901255">
    <property type="term" value="P:nucleotide-excision repair involved in interstrand cross-link repair"/>
    <property type="evidence" value="ECO:0007669"/>
    <property type="project" value="TreeGrafter"/>
</dbReference>
<reference evidence="2" key="1">
    <citation type="submission" date="2014-03" db="EMBL/GenBank/DDBJ databases">
        <authorList>
            <person name="Aksoy S."/>
            <person name="Warren W."/>
            <person name="Wilson R.K."/>
        </authorList>
    </citation>
    <scope>NUCLEOTIDE SEQUENCE [LARGE SCALE GENOMIC DNA]</scope>
    <source>
        <strain evidence="2">IAEA</strain>
    </source>
</reference>
<dbReference type="GO" id="GO:0000715">
    <property type="term" value="P:nucleotide-excision repair, DNA damage recognition"/>
    <property type="evidence" value="ECO:0007669"/>
    <property type="project" value="TreeGrafter"/>
</dbReference>
<dbReference type="GO" id="GO:0003684">
    <property type="term" value="F:damaged DNA binding"/>
    <property type="evidence" value="ECO:0007669"/>
    <property type="project" value="InterPro"/>
</dbReference>
<sequence length="198" mass="23308">MILDPGIILAPAYISNFLAKASVCLILTVIEEIWTEMDLIDENGHSRLIKNDFMDVDEENENILDYPDNLNADDDEINFSLTDISDFPTSADEFDQFFKGENQSFSGLYRIKKLEVWGREEELMRQHENRLEKRQVTKICKFNKQMKELRMEMRSSLHTKRTKGPHVHQFGNNTYNEEDDTYTHTCLICSFTETYEKM</sequence>
<dbReference type="GO" id="GO:0006284">
    <property type="term" value="P:base-excision repair"/>
    <property type="evidence" value="ECO:0007669"/>
    <property type="project" value="TreeGrafter"/>
</dbReference>
<evidence type="ECO:0000313" key="1">
    <source>
        <dbReference type="EnsemblMetazoa" id="GBRI028199-PA"/>
    </source>
</evidence>
<dbReference type="GO" id="GO:0070914">
    <property type="term" value="P:UV-damage excision repair"/>
    <property type="evidence" value="ECO:0007669"/>
    <property type="project" value="TreeGrafter"/>
</dbReference>
<dbReference type="GO" id="GO:0000110">
    <property type="term" value="C:nucleotide-excision repair factor 1 complex"/>
    <property type="evidence" value="ECO:0007669"/>
    <property type="project" value="TreeGrafter"/>
</dbReference>
<dbReference type="PANTHER" id="PTHR10142">
    <property type="entry name" value="DNA REPAIR PROTEIN COMPLEMENTING XP-A CELLS"/>
    <property type="match status" value="1"/>
</dbReference>
<proteinExistence type="predicted"/>
<organism evidence="1 2">
    <name type="scientific">Glossina brevipalpis</name>
    <dbReference type="NCBI Taxonomy" id="37001"/>
    <lineage>
        <taxon>Eukaryota</taxon>
        <taxon>Metazoa</taxon>
        <taxon>Ecdysozoa</taxon>
        <taxon>Arthropoda</taxon>
        <taxon>Hexapoda</taxon>
        <taxon>Insecta</taxon>
        <taxon>Pterygota</taxon>
        <taxon>Neoptera</taxon>
        <taxon>Endopterygota</taxon>
        <taxon>Diptera</taxon>
        <taxon>Brachycera</taxon>
        <taxon>Muscomorpha</taxon>
        <taxon>Hippoboscoidea</taxon>
        <taxon>Glossinidae</taxon>
        <taxon>Glossina</taxon>
    </lineage>
</organism>